<dbReference type="PANTHER" id="PTHR47723:SF7">
    <property type="entry name" value="RNASE H FAMILY PROTEIN"/>
    <property type="match status" value="1"/>
</dbReference>
<organism evidence="2 3">
    <name type="scientific">Solanum pinnatisectum</name>
    <name type="common">tansyleaf nightshade</name>
    <dbReference type="NCBI Taxonomy" id="50273"/>
    <lineage>
        <taxon>Eukaryota</taxon>
        <taxon>Viridiplantae</taxon>
        <taxon>Streptophyta</taxon>
        <taxon>Embryophyta</taxon>
        <taxon>Tracheophyta</taxon>
        <taxon>Spermatophyta</taxon>
        <taxon>Magnoliopsida</taxon>
        <taxon>eudicotyledons</taxon>
        <taxon>Gunneridae</taxon>
        <taxon>Pentapetalae</taxon>
        <taxon>asterids</taxon>
        <taxon>lamiids</taxon>
        <taxon>Solanales</taxon>
        <taxon>Solanaceae</taxon>
        <taxon>Solanoideae</taxon>
        <taxon>Solaneae</taxon>
        <taxon>Solanum</taxon>
    </lineage>
</organism>
<dbReference type="InterPro" id="IPR053151">
    <property type="entry name" value="RNase_H-like"/>
</dbReference>
<dbReference type="EMBL" id="JAWPEI010000009">
    <property type="protein sequence ID" value="KAK4716367.1"/>
    <property type="molecule type" value="Genomic_DNA"/>
</dbReference>
<keyword evidence="3" id="KW-1185">Reference proteome</keyword>
<dbReference type="InterPro" id="IPR002156">
    <property type="entry name" value="RNaseH_domain"/>
</dbReference>
<dbReference type="Gene3D" id="3.30.420.10">
    <property type="entry name" value="Ribonuclease H-like superfamily/Ribonuclease H"/>
    <property type="match status" value="1"/>
</dbReference>
<dbReference type="Proteomes" id="UP001311915">
    <property type="component" value="Unassembled WGS sequence"/>
</dbReference>
<dbReference type="GO" id="GO:0004523">
    <property type="term" value="F:RNA-DNA hybrid ribonuclease activity"/>
    <property type="evidence" value="ECO:0007669"/>
    <property type="project" value="InterPro"/>
</dbReference>
<protein>
    <recommendedName>
        <fullName evidence="1">RNase H type-1 domain-containing protein</fullName>
    </recommendedName>
</protein>
<dbReference type="PANTHER" id="PTHR47723">
    <property type="entry name" value="OS05G0353850 PROTEIN"/>
    <property type="match status" value="1"/>
</dbReference>
<dbReference type="PROSITE" id="PS50879">
    <property type="entry name" value="RNASE_H_1"/>
    <property type="match status" value="1"/>
</dbReference>
<proteinExistence type="predicted"/>
<feature type="domain" description="RNase H type-1" evidence="1">
    <location>
        <begin position="8"/>
        <end position="96"/>
    </location>
</feature>
<evidence type="ECO:0000313" key="3">
    <source>
        <dbReference type="Proteomes" id="UP001311915"/>
    </source>
</evidence>
<reference evidence="2 3" key="1">
    <citation type="submission" date="2023-10" db="EMBL/GenBank/DDBJ databases">
        <title>Genome-Wide Identification Analysis in wild type Solanum Pinnatisectum Reveals Some Genes Defensing Phytophthora Infestans.</title>
        <authorList>
            <person name="Sun C."/>
        </authorList>
    </citation>
    <scope>NUCLEOTIDE SEQUENCE [LARGE SCALE GENOMIC DNA]</scope>
    <source>
        <strain evidence="2">LQN</strain>
        <tissue evidence="2">Leaf</tissue>
    </source>
</reference>
<dbReference type="SUPFAM" id="SSF53098">
    <property type="entry name" value="Ribonuclease H-like"/>
    <property type="match status" value="1"/>
</dbReference>
<dbReference type="InterPro" id="IPR044730">
    <property type="entry name" value="RNase_H-like_dom_plant"/>
</dbReference>
<dbReference type="InterPro" id="IPR036397">
    <property type="entry name" value="RNaseH_sf"/>
</dbReference>
<dbReference type="Pfam" id="PF13456">
    <property type="entry name" value="RVT_3"/>
    <property type="match status" value="1"/>
</dbReference>
<evidence type="ECO:0000313" key="2">
    <source>
        <dbReference type="EMBL" id="KAK4716367.1"/>
    </source>
</evidence>
<name>A0AAV9KWT5_9SOLN</name>
<dbReference type="InterPro" id="IPR012337">
    <property type="entry name" value="RNaseH-like_sf"/>
</dbReference>
<dbReference type="GO" id="GO:0003676">
    <property type="term" value="F:nucleic acid binding"/>
    <property type="evidence" value="ECO:0007669"/>
    <property type="project" value="InterPro"/>
</dbReference>
<sequence>MVEWTKPPDKWVKINTDGSALCNPGTIGAGGIIRNPNGELILAFSTLLGKGTNNQAEVEAAILGLSWFANLRYNNVILEVDSQVLVDWFKNNTAAP</sequence>
<gene>
    <name evidence="2" type="ORF">R3W88_014705</name>
</gene>
<accession>A0AAV9KWT5</accession>
<comment type="caution">
    <text evidence="2">The sequence shown here is derived from an EMBL/GenBank/DDBJ whole genome shotgun (WGS) entry which is preliminary data.</text>
</comment>
<dbReference type="CDD" id="cd06222">
    <property type="entry name" value="RNase_H_like"/>
    <property type="match status" value="1"/>
</dbReference>
<evidence type="ECO:0000259" key="1">
    <source>
        <dbReference type="PROSITE" id="PS50879"/>
    </source>
</evidence>
<dbReference type="AlphaFoldDB" id="A0AAV9KWT5"/>